<sequence>MSEENPKGKAKGGIAAAKKMTSEQLSERARKGALARWGVKATHKGNFLQHFGVDAECYVLDDSKKTAVMTQRGIAAALGLKNPGGNDFERLINRKSLSAYAGAELLEKIAQPIEFKWVYPGAKQTEITIRGYSADILIDVCNVILAAEAAGKLAKNQDQIAKQARAVVNASAKSGITSLVYALAGYRPEIEEVIQAFKAFVQEEARKYEQEFPNELYLAWHRLYQIPVPTRGKPWKLMHLTRRHIYYPLAQSSGRILDLLRALRDRDPQKKKLFQFLNEIGARALRMHMGRILEMAESSKTGAEYEAKFVTRFGGQQELDFSLAYED</sequence>
<dbReference type="EMBL" id="FOFJ01000021">
    <property type="protein sequence ID" value="SEQ90417.1"/>
    <property type="molecule type" value="Genomic_DNA"/>
</dbReference>
<reference evidence="3 4" key="1">
    <citation type="submission" date="2016-10" db="EMBL/GenBank/DDBJ databases">
        <authorList>
            <person name="de Groot N.N."/>
        </authorList>
    </citation>
    <scope>NUCLEOTIDE SEQUENCE [LARGE SCALE GENOMIC DNA]</scope>
    <source>
        <strain evidence="3 4">DSM 378</strain>
    </source>
</reference>
<evidence type="ECO:0000256" key="1">
    <source>
        <dbReference type="SAM" id="MobiDB-lite"/>
    </source>
</evidence>
<organism evidence="3 4">
    <name type="scientific">Azotobacter beijerinckii</name>
    <dbReference type="NCBI Taxonomy" id="170623"/>
    <lineage>
        <taxon>Bacteria</taxon>
        <taxon>Pseudomonadati</taxon>
        <taxon>Pseudomonadota</taxon>
        <taxon>Gammaproteobacteria</taxon>
        <taxon>Pseudomonadales</taxon>
        <taxon>Pseudomonadaceae</taxon>
        <taxon>Azotobacter</taxon>
    </lineage>
</organism>
<dbReference type="AlphaFoldDB" id="A0A1H9JUE9"/>
<protein>
    <submittedName>
        <fullName evidence="3">P63C domain-containing protein</fullName>
    </submittedName>
</protein>
<evidence type="ECO:0000259" key="2">
    <source>
        <dbReference type="Pfam" id="PF10546"/>
    </source>
</evidence>
<proteinExistence type="predicted"/>
<feature type="region of interest" description="Disordered" evidence="1">
    <location>
        <begin position="1"/>
        <end position="22"/>
    </location>
</feature>
<dbReference type="Proteomes" id="UP000199267">
    <property type="component" value="Unassembled WGS sequence"/>
</dbReference>
<dbReference type="InterPro" id="IPR018874">
    <property type="entry name" value="Phage_Mx8_p63_C"/>
</dbReference>
<evidence type="ECO:0000313" key="3">
    <source>
        <dbReference type="EMBL" id="SEQ90417.1"/>
    </source>
</evidence>
<accession>A0A1H9JUE9</accession>
<feature type="domain" description="Bacteriophage Mx8 p63 C-terminal" evidence="2">
    <location>
        <begin position="198"/>
        <end position="282"/>
    </location>
</feature>
<name>A0A1H9JUE9_9GAMM</name>
<gene>
    <name evidence="3" type="ORF">SAMN04244573_02489</name>
</gene>
<dbReference type="Pfam" id="PF10546">
    <property type="entry name" value="P63C"/>
    <property type="match status" value="1"/>
</dbReference>
<evidence type="ECO:0000313" key="4">
    <source>
        <dbReference type="Proteomes" id="UP000199267"/>
    </source>
</evidence>